<keyword evidence="8" id="KW-0406">Ion transport</keyword>
<evidence type="ECO:0000256" key="10">
    <source>
        <dbReference type="ARBA" id="ARBA00023180"/>
    </source>
</evidence>
<dbReference type="GO" id="GO:0098660">
    <property type="term" value="P:inorganic ion transmembrane transport"/>
    <property type="evidence" value="ECO:0007669"/>
    <property type="project" value="UniProtKB-ARBA"/>
</dbReference>
<dbReference type="InterPro" id="IPR051163">
    <property type="entry name" value="Sodium:Solute_Symporter_SSF"/>
</dbReference>
<evidence type="ECO:0000256" key="1">
    <source>
        <dbReference type="ARBA" id="ARBA00004651"/>
    </source>
</evidence>
<dbReference type="GO" id="GO:0006814">
    <property type="term" value="P:sodium ion transport"/>
    <property type="evidence" value="ECO:0007669"/>
    <property type="project" value="UniProtKB-KW"/>
</dbReference>
<evidence type="ECO:0000313" key="15">
    <source>
        <dbReference type="EMBL" id="KAB7530386.1"/>
    </source>
</evidence>
<evidence type="ECO:0000256" key="14">
    <source>
        <dbReference type="SAM" id="Phobius"/>
    </source>
</evidence>
<dbReference type="PROSITE" id="PS50283">
    <property type="entry name" value="NA_SOLUT_SYMP_3"/>
    <property type="match status" value="1"/>
</dbReference>
<evidence type="ECO:0000256" key="9">
    <source>
        <dbReference type="ARBA" id="ARBA00023136"/>
    </source>
</evidence>
<evidence type="ECO:0000256" key="11">
    <source>
        <dbReference type="ARBA" id="ARBA00023201"/>
    </source>
</evidence>
<dbReference type="AlphaFoldDB" id="A0A6I1DXV1"/>
<dbReference type="OrthoDB" id="9803597at2"/>
<comment type="catalytic activity">
    <reaction evidence="12">
        <text>iodide(out) + 2 Na(+)(out) = iodide(in) + 2 Na(+)(in)</text>
        <dbReference type="Rhea" id="RHEA:71207"/>
        <dbReference type="ChEBI" id="CHEBI:16382"/>
        <dbReference type="ChEBI" id="CHEBI:29101"/>
    </reaction>
</comment>
<feature type="transmembrane region" description="Helical" evidence="14">
    <location>
        <begin position="176"/>
        <end position="197"/>
    </location>
</feature>
<feature type="transmembrane region" description="Helical" evidence="14">
    <location>
        <begin position="480"/>
        <end position="498"/>
    </location>
</feature>
<keyword evidence="11" id="KW-0739">Sodium transport</keyword>
<feature type="transmembrane region" description="Helical" evidence="14">
    <location>
        <begin position="146"/>
        <end position="169"/>
    </location>
</feature>
<comment type="caution">
    <text evidence="15">The sequence shown here is derived from an EMBL/GenBank/DDBJ whole genome shotgun (WGS) entry which is preliminary data.</text>
</comment>
<keyword evidence="9 14" id="KW-0472">Membrane</keyword>
<dbReference type="NCBIfam" id="TIGR00813">
    <property type="entry name" value="sss"/>
    <property type="match status" value="1"/>
</dbReference>
<evidence type="ECO:0000256" key="3">
    <source>
        <dbReference type="ARBA" id="ARBA00022448"/>
    </source>
</evidence>
<feature type="transmembrane region" description="Helical" evidence="14">
    <location>
        <begin position="408"/>
        <end position="426"/>
    </location>
</feature>
<keyword evidence="7" id="KW-0915">Sodium</keyword>
<evidence type="ECO:0000256" key="7">
    <source>
        <dbReference type="ARBA" id="ARBA00023053"/>
    </source>
</evidence>
<dbReference type="InterPro" id="IPR038377">
    <property type="entry name" value="Na/Glc_symporter_sf"/>
</dbReference>
<evidence type="ECO:0000256" key="4">
    <source>
        <dbReference type="ARBA" id="ARBA00022475"/>
    </source>
</evidence>
<reference evidence="15 16" key="1">
    <citation type="submission" date="2019-10" db="EMBL/GenBank/DDBJ databases">
        <title>Muricauda olearia CL-SS4 JCM15563 genome.</title>
        <authorList>
            <person name="Liu L."/>
        </authorList>
    </citation>
    <scope>NUCLEOTIDE SEQUENCE [LARGE SCALE GENOMIC DNA]</scope>
    <source>
        <strain evidence="15 16">CL-SS4</strain>
    </source>
</reference>
<evidence type="ECO:0000256" key="5">
    <source>
        <dbReference type="ARBA" id="ARBA00022692"/>
    </source>
</evidence>
<dbReference type="GO" id="GO:0005886">
    <property type="term" value="C:plasma membrane"/>
    <property type="evidence" value="ECO:0007669"/>
    <property type="project" value="UniProtKB-SubCell"/>
</dbReference>
<dbReference type="InterPro" id="IPR001734">
    <property type="entry name" value="Na/solute_symporter"/>
</dbReference>
<dbReference type="PANTHER" id="PTHR42985:SF40">
    <property type="entry name" value="LD47995P-RELATED"/>
    <property type="match status" value="1"/>
</dbReference>
<keyword evidence="10" id="KW-0325">Glycoprotein</keyword>
<feature type="transmembrane region" description="Helical" evidence="14">
    <location>
        <begin position="433"/>
        <end position="460"/>
    </location>
</feature>
<accession>A0A6I1DXV1</accession>
<dbReference type="Gene3D" id="1.20.1730.10">
    <property type="entry name" value="Sodium/glucose cotransporter"/>
    <property type="match status" value="1"/>
</dbReference>
<gene>
    <name evidence="15" type="ORF">F8C76_02445</name>
</gene>
<evidence type="ECO:0000256" key="6">
    <source>
        <dbReference type="ARBA" id="ARBA00022989"/>
    </source>
</evidence>
<feature type="transmembrane region" description="Helical" evidence="14">
    <location>
        <begin position="117"/>
        <end position="140"/>
    </location>
</feature>
<feature type="transmembrane region" description="Helical" evidence="14">
    <location>
        <begin position="231"/>
        <end position="250"/>
    </location>
</feature>
<comment type="similarity">
    <text evidence="2 13">Belongs to the sodium:solute symporter (SSF) (TC 2.A.21) family.</text>
</comment>
<keyword evidence="5 14" id="KW-0812">Transmembrane</keyword>
<dbReference type="InterPro" id="IPR018212">
    <property type="entry name" value="Na/solute_symporter_CS"/>
</dbReference>
<dbReference type="GO" id="GO:0015075">
    <property type="term" value="F:monoatomic ion transmembrane transporter activity"/>
    <property type="evidence" value="ECO:0007669"/>
    <property type="project" value="UniProtKB-ARBA"/>
</dbReference>
<evidence type="ECO:0000313" key="16">
    <source>
        <dbReference type="Proteomes" id="UP000429785"/>
    </source>
</evidence>
<feature type="transmembrane region" description="Helical" evidence="14">
    <location>
        <begin position="45"/>
        <end position="63"/>
    </location>
</feature>
<dbReference type="RefSeq" id="WP_152130320.1">
    <property type="nucleotide sequence ID" value="NZ_WELG01000001.1"/>
</dbReference>
<dbReference type="PANTHER" id="PTHR42985">
    <property type="entry name" value="SODIUM-COUPLED MONOCARBOXYLATE TRANSPORTER"/>
    <property type="match status" value="1"/>
</dbReference>
<dbReference type="PROSITE" id="PS00456">
    <property type="entry name" value="NA_SOLUT_SYMP_1"/>
    <property type="match status" value="1"/>
</dbReference>
<dbReference type="EMBL" id="WELG01000001">
    <property type="protein sequence ID" value="KAB7530386.1"/>
    <property type="molecule type" value="Genomic_DNA"/>
</dbReference>
<keyword evidence="3" id="KW-0813">Transport</keyword>
<feature type="transmembrane region" description="Helical" evidence="14">
    <location>
        <begin position="316"/>
        <end position="341"/>
    </location>
</feature>
<feature type="transmembrane region" description="Helical" evidence="14">
    <location>
        <begin position="6"/>
        <end position="25"/>
    </location>
</feature>
<name>A0A6I1DXV1_9FLAO</name>
<evidence type="ECO:0000256" key="8">
    <source>
        <dbReference type="ARBA" id="ARBA00023065"/>
    </source>
</evidence>
<dbReference type="Proteomes" id="UP000429785">
    <property type="component" value="Unassembled WGS sequence"/>
</dbReference>
<dbReference type="Pfam" id="PF00474">
    <property type="entry name" value="SSF"/>
    <property type="match status" value="1"/>
</dbReference>
<sequence>MELSILDYFVIVGYLLFVIIMGSFFSKGDKSTENYFLGGKSIKWLPLAISMYTSIFSAISFIMAPAEAFRGDLQYLVALIMFPIASVFALVFFIDVYTRFNMTTIYEYVEARFSRRLGYIVLSSFLLFRTIYAGIVVFTLSMILNVIMGFPLIETIVVVGIGAIVYTTLGGMKAVIWTDVVQFVAIIAGLVVVLFYASAQVPGGFTEIVRLAGDENKLRLANFDFDLTERYVFWTLIIYGLVEFLGAKTVDQMNVQRYLSAQSPRHAKIAMLMQSLFSIPVWLLLFAVGISLYAFYQYNPSMEITGFVDNGLFDRIFPYYIATVLPSGIKGLLIAALMAAAMSTMDSVLNSLSAISVVNIYERIHPHSTPQRSLRMAKVFTIFWGIIIIGFAISMIDITSILKTIQSISGIIMGPILGIFVLGLFTRHSNGKGVLIGLIFSLFPLIIMKYGVPIVLTLHALFDTEATVPGCLVYLSKMTFTVYGVIGLSISVLVGYWASKLFPTPSFQQIEPLLWRNRPWRSLLFGNPDETIDINQLINGTDENKKQQ</sequence>
<feature type="transmembrane region" description="Helical" evidence="14">
    <location>
        <begin position="379"/>
        <end position="402"/>
    </location>
</feature>
<evidence type="ECO:0000256" key="12">
    <source>
        <dbReference type="ARBA" id="ARBA00036099"/>
    </source>
</evidence>
<feature type="transmembrane region" description="Helical" evidence="14">
    <location>
        <begin position="75"/>
        <end position="97"/>
    </location>
</feature>
<feature type="transmembrane region" description="Helical" evidence="14">
    <location>
        <begin position="271"/>
        <end position="296"/>
    </location>
</feature>
<keyword evidence="4" id="KW-1003">Cell membrane</keyword>
<evidence type="ECO:0000256" key="2">
    <source>
        <dbReference type="ARBA" id="ARBA00006434"/>
    </source>
</evidence>
<protein>
    <submittedName>
        <fullName evidence="15">Sodium/solute symporter</fullName>
    </submittedName>
</protein>
<keyword evidence="6 14" id="KW-1133">Transmembrane helix</keyword>
<comment type="subcellular location">
    <subcellularLocation>
        <location evidence="1">Cell membrane</location>
        <topology evidence="1">Multi-pass membrane protein</topology>
    </subcellularLocation>
</comment>
<proteinExistence type="inferred from homology"/>
<organism evidence="15 16">
    <name type="scientific">Flagellimonas olearia</name>
    <dbReference type="NCBI Taxonomy" id="552546"/>
    <lineage>
        <taxon>Bacteria</taxon>
        <taxon>Pseudomonadati</taxon>
        <taxon>Bacteroidota</taxon>
        <taxon>Flavobacteriia</taxon>
        <taxon>Flavobacteriales</taxon>
        <taxon>Flavobacteriaceae</taxon>
        <taxon>Flagellimonas</taxon>
    </lineage>
</organism>
<dbReference type="GO" id="GO:0015293">
    <property type="term" value="F:symporter activity"/>
    <property type="evidence" value="ECO:0007669"/>
    <property type="project" value="TreeGrafter"/>
</dbReference>
<evidence type="ECO:0000256" key="13">
    <source>
        <dbReference type="RuleBase" id="RU362091"/>
    </source>
</evidence>